<dbReference type="PROSITE" id="PS50111">
    <property type="entry name" value="CHEMOTAXIS_TRANSDUC_2"/>
    <property type="match status" value="1"/>
</dbReference>
<dbReference type="Pfam" id="PF00672">
    <property type="entry name" value="HAMP"/>
    <property type="match status" value="1"/>
</dbReference>
<dbReference type="Proteomes" id="UP000237819">
    <property type="component" value="Unassembled WGS sequence"/>
</dbReference>
<proteinExistence type="inferred from homology"/>
<dbReference type="PANTHER" id="PTHR32089:SF112">
    <property type="entry name" value="LYSOZYME-LIKE PROTEIN-RELATED"/>
    <property type="match status" value="1"/>
</dbReference>
<evidence type="ECO:0000256" key="2">
    <source>
        <dbReference type="ARBA" id="ARBA00022519"/>
    </source>
</evidence>
<organism evidence="11 12">
    <name type="scientific">Blastopirellula marina</name>
    <dbReference type="NCBI Taxonomy" id="124"/>
    <lineage>
        <taxon>Bacteria</taxon>
        <taxon>Pseudomonadati</taxon>
        <taxon>Planctomycetota</taxon>
        <taxon>Planctomycetia</taxon>
        <taxon>Pirellulales</taxon>
        <taxon>Pirellulaceae</taxon>
        <taxon>Blastopirellula</taxon>
    </lineage>
</organism>
<feature type="region of interest" description="Disordered" evidence="6">
    <location>
        <begin position="756"/>
        <end position="790"/>
    </location>
</feature>
<sequence>MSVERIAGFLFPVTFPWMMPMKKSALNLRAQLTLTFLACGLVPLVAIAAVCFASIRSGFATVQDQSADALKSASLESLIAQRELKKKQLSNYFETIDNQIQTFSNNRMIVDAMRQFQTGFAQYRDGAELTDEQLQKMRSELLSYYAGPYADEYAERNNGTQPTARKFFDQLDDDAVALQHAYIVKNANPLGSKHLLDASSDKSDYSQSHAKYHPVIRDYLEKFGFYDIFLVDAKTGDVVYSVFKELDYSTSLRDGPYAGSNIGEAFRKAAAAANKDDVALVDFARYAPSYENPASFIASPIYDGDEKIGVAVFQMPVDRMLEIMAVRDGLGETGETILVGPDYLMRSDSYLDPANHGLLTSWKNPDKGKVDTRATRAAFEKGESGTIETKDYRGQETFIAYGPIDLNGVTYCLNAKMDKSEVLAAGDQMAATIGSVQASVVAWAIGLGVLAAIVLTAVALLLARKIALPIQDAAKFARNIAAGDLRHRCETEASAEVGQLIDAMNEMRDNLAGLLGEVISTSDVLQDSSTELTGTAEHLSHGAQQTTQRAANVAAAADQMSTNMTGMAAATEQMSSSINSVATAMEEMSSTINEIARNAERASSSVSSVANLSAASNQRIEALGEAAAQIGSVMQVIQEIAEQTNLLALNATIEAARAGDAGKGFAVVATEVKDLARQTATATDDIRRRIEAIQKTTYEAIESIGRITSEINDVNEVSRTIASSVEEQGIATKEVTKNLSQAANAARTVSTGIQESAQASQEISRNISGVNDSAKESTTHADKTKSAGVSLHQRADGLRLTLSKFLLEQNGGKSNPTLGA</sequence>
<feature type="domain" description="HAMP" evidence="10">
    <location>
        <begin position="464"/>
        <end position="516"/>
    </location>
</feature>
<dbReference type="SUPFAM" id="SSF58104">
    <property type="entry name" value="Methyl-accepting chemotaxis protein (MCP) signaling domain"/>
    <property type="match status" value="1"/>
</dbReference>
<dbReference type="SMART" id="SM00304">
    <property type="entry name" value="HAMP"/>
    <property type="match status" value="2"/>
</dbReference>
<evidence type="ECO:0000259" key="9">
    <source>
        <dbReference type="PROSITE" id="PS50192"/>
    </source>
</evidence>
<evidence type="ECO:0000256" key="4">
    <source>
        <dbReference type="ARBA" id="ARBA00029447"/>
    </source>
</evidence>
<dbReference type="EMBL" id="PUHZ01000024">
    <property type="protein sequence ID" value="PQO42914.1"/>
    <property type="molecule type" value="Genomic_DNA"/>
</dbReference>
<evidence type="ECO:0000256" key="7">
    <source>
        <dbReference type="SAM" id="Phobius"/>
    </source>
</evidence>
<name>A0A2S8GFT9_9BACT</name>
<comment type="caution">
    <text evidence="11">The sequence shown here is derived from an EMBL/GenBank/DDBJ whole genome shotgun (WGS) entry which is preliminary data.</text>
</comment>
<keyword evidence="2" id="KW-0997">Cell inner membrane</keyword>
<feature type="domain" description="T-SNARE coiled-coil homology" evidence="9">
    <location>
        <begin position="694"/>
        <end position="756"/>
    </location>
</feature>
<keyword evidence="7" id="KW-0812">Transmembrane</keyword>
<dbReference type="Gene3D" id="3.30.450.20">
    <property type="entry name" value="PAS domain"/>
    <property type="match status" value="1"/>
</dbReference>
<dbReference type="InterPro" id="IPR003660">
    <property type="entry name" value="HAMP_dom"/>
</dbReference>
<dbReference type="SMART" id="SM00283">
    <property type="entry name" value="MA"/>
    <property type="match status" value="1"/>
</dbReference>
<keyword evidence="3 5" id="KW-0807">Transducer</keyword>
<dbReference type="AlphaFoldDB" id="A0A2S8GFT9"/>
<accession>A0A2S8GFT9</accession>
<dbReference type="PRINTS" id="PR00260">
    <property type="entry name" value="CHEMTRNSDUCR"/>
</dbReference>
<keyword evidence="7" id="KW-1133">Transmembrane helix</keyword>
<dbReference type="GO" id="GO:0006935">
    <property type="term" value="P:chemotaxis"/>
    <property type="evidence" value="ECO:0007669"/>
    <property type="project" value="InterPro"/>
</dbReference>
<evidence type="ECO:0000259" key="10">
    <source>
        <dbReference type="PROSITE" id="PS50885"/>
    </source>
</evidence>
<dbReference type="GO" id="GO:0005886">
    <property type="term" value="C:plasma membrane"/>
    <property type="evidence" value="ECO:0007669"/>
    <property type="project" value="UniProtKB-SubCell"/>
</dbReference>
<dbReference type="CDD" id="cd11386">
    <property type="entry name" value="MCP_signal"/>
    <property type="match status" value="1"/>
</dbReference>
<protein>
    <submittedName>
        <fullName evidence="11">Methyl-accepting chemotaxis protein</fullName>
    </submittedName>
</protein>
<dbReference type="GO" id="GO:0007165">
    <property type="term" value="P:signal transduction"/>
    <property type="evidence" value="ECO:0007669"/>
    <property type="project" value="UniProtKB-KW"/>
</dbReference>
<feature type="domain" description="Methyl-accepting transducer" evidence="8">
    <location>
        <begin position="535"/>
        <end position="771"/>
    </location>
</feature>
<dbReference type="Pfam" id="PF00015">
    <property type="entry name" value="MCPsignal"/>
    <property type="match status" value="1"/>
</dbReference>
<dbReference type="GO" id="GO:0004888">
    <property type="term" value="F:transmembrane signaling receptor activity"/>
    <property type="evidence" value="ECO:0007669"/>
    <property type="project" value="InterPro"/>
</dbReference>
<evidence type="ECO:0000256" key="6">
    <source>
        <dbReference type="SAM" id="MobiDB-lite"/>
    </source>
</evidence>
<evidence type="ECO:0000313" key="11">
    <source>
        <dbReference type="EMBL" id="PQO42914.1"/>
    </source>
</evidence>
<evidence type="ECO:0000256" key="5">
    <source>
        <dbReference type="PROSITE-ProRule" id="PRU00284"/>
    </source>
</evidence>
<dbReference type="Gene3D" id="1.10.287.950">
    <property type="entry name" value="Methyl-accepting chemotaxis protein"/>
    <property type="match status" value="1"/>
</dbReference>
<dbReference type="PROSITE" id="PS50192">
    <property type="entry name" value="T_SNARE"/>
    <property type="match status" value="1"/>
</dbReference>
<evidence type="ECO:0000256" key="1">
    <source>
        <dbReference type="ARBA" id="ARBA00004429"/>
    </source>
</evidence>
<feature type="compositionally biased region" description="Polar residues" evidence="6">
    <location>
        <begin position="756"/>
        <end position="771"/>
    </location>
</feature>
<comment type="similarity">
    <text evidence="4">Belongs to the methyl-accepting chemotaxis (MCP) protein family.</text>
</comment>
<evidence type="ECO:0000256" key="3">
    <source>
        <dbReference type="ARBA" id="ARBA00023224"/>
    </source>
</evidence>
<keyword evidence="2" id="KW-1003">Cell membrane</keyword>
<evidence type="ECO:0000313" key="12">
    <source>
        <dbReference type="Proteomes" id="UP000237819"/>
    </source>
</evidence>
<dbReference type="PROSITE" id="PS50885">
    <property type="entry name" value="HAMP"/>
    <property type="match status" value="1"/>
</dbReference>
<dbReference type="InterPro" id="IPR004089">
    <property type="entry name" value="MCPsignal_dom"/>
</dbReference>
<reference evidence="11 12" key="1">
    <citation type="submission" date="2018-02" db="EMBL/GenBank/DDBJ databases">
        <title>Comparative genomes isolates from brazilian mangrove.</title>
        <authorList>
            <person name="Araujo J.E."/>
            <person name="Taketani R.G."/>
            <person name="Silva M.C.P."/>
            <person name="Loureco M.V."/>
            <person name="Andreote F.D."/>
        </authorList>
    </citation>
    <scope>NUCLEOTIDE SEQUENCE [LARGE SCALE GENOMIC DNA]</scope>
    <source>
        <strain evidence="11 12">Nap-Phe MGV</strain>
    </source>
</reference>
<keyword evidence="7" id="KW-0472">Membrane</keyword>
<feature type="compositionally biased region" description="Basic and acidic residues" evidence="6">
    <location>
        <begin position="773"/>
        <end position="785"/>
    </location>
</feature>
<dbReference type="InterPro" id="IPR000727">
    <property type="entry name" value="T_SNARE_dom"/>
</dbReference>
<dbReference type="PANTHER" id="PTHR32089">
    <property type="entry name" value="METHYL-ACCEPTING CHEMOTAXIS PROTEIN MCPB"/>
    <property type="match status" value="1"/>
</dbReference>
<evidence type="ECO:0000259" key="8">
    <source>
        <dbReference type="PROSITE" id="PS50111"/>
    </source>
</evidence>
<gene>
    <name evidence="11" type="ORF">C5Y93_24630</name>
</gene>
<dbReference type="CDD" id="cd06225">
    <property type="entry name" value="HAMP"/>
    <property type="match status" value="1"/>
</dbReference>
<feature type="transmembrane region" description="Helical" evidence="7">
    <location>
        <begin position="440"/>
        <end position="463"/>
    </location>
</feature>
<comment type="subcellular location">
    <subcellularLocation>
        <location evidence="1">Cell inner membrane</location>
        <topology evidence="1">Multi-pass membrane protein</topology>
    </subcellularLocation>
</comment>
<dbReference type="InterPro" id="IPR004090">
    <property type="entry name" value="Chemotax_Me-accpt_rcpt"/>
</dbReference>